<evidence type="ECO:0000256" key="8">
    <source>
        <dbReference type="ARBA" id="ARBA00023196"/>
    </source>
</evidence>
<dbReference type="InterPro" id="IPR017709">
    <property type="entry name" value="Alt_ATP_synth_F1_gsu"/>
</dbReference>
<gene>
    <name evidence="10" type="ORF">QQ91_0019140</name>
</gene>
<keyword evidence="7" id="KW-0472">Membrane</keyword>
<dbReference type="GO" id="GO:1902600">
    <property type="term" value="P:proton transmembrane transport"/>
    <property type="evidence" value="ECO:0007669"/>
    <property type="project" value="UniProtKB-KW"/>
</dbReference>
<dbReference type="PRINTS" id="PR00126">
    <property type="entry name" value="ATPASEGAMMA"/>
</dbReference>
<organism evidence="10 11">
    <name type="scientific">Lyngbya confervoides BDU141951</name>
    <dbReference type="NCBI Taxonomy" id="1574623"/>
    <lineage>
        <taxon>Bacteria</taxon>
        <taxon>Bacillati</taxon>
        <taxon>Cyanobacteriota</taxon>
        <taxon>Cyanophyceae</taxon>
        <taxon>Oscillatoriophycideae</taxon>
        <taxon>Oscillatoriales</taxon>
        <taxon>Microcoleaceae</taxon>
        <taxon>Lyngbya</taxon>
    </lineage>
</organism>
<keyword evidence="4" id="KW-0813">Transport</keyword>
<dbReference type="InterPro" id="IPR000131">
    <property type="entry name" value="ATP_synth_F1_gsu"/>
</dbReference>
<evidence type="ECO:0000256" key="6">
    <source>
        <dbReference type="ARBA" id="ARBA00023065"/>
    </source>
</evidence>
<dbReference type="RefSeq" id="WP_166277501.1">
    <property type="nucleotide sequence ID" value="NZ_JTHE03000106.1"/>
</dbReference>
<keyword evidence="5" id="KW-0375">Hydrogen ion transport</keyword>
<dbReference type="Gene3D" id="3.40.1380.10">
    <property type="match status" value="1"/>
</dbReference>
<name>A0ABD4T9D7_9CYAN</name>
<evidence type="ECO:0000256" key="2">
    <source>
        <dbReference type="ARBA" id="ARBA00004170"/>
    </source>
</evidence>
<comment type="function">
    <text evidence="1">Produces ATP from ADP in the presence of a proton gradient across the membrane. The gamma chain is believed to be important in regulating ATPase activity and the flow of protons through the CF(0) complex.</text>
</comment>
<dbReference type="AlphaFoldDB" id="A0ABD4T9D7"/>
<keyword evidence="11" id="KW-1185">Reference proteome</keyword>
<evidence type="ECO:0000256" key="9">
    <source>
        <dbReference type="ARBA" id="ARBA00023310"/>
    </source>
</evidence>
<accession>A0ABD4T9D7</accession>
<comment type="subcellular location">
    <subcellularLocation>
        <location evidence="2">Membrane</location>
        <topology evidence="2">Peripheral membrane protein</topology>
    </subcellularLocation>
</comment>
<keyword evidence="9" id="KW-0066">ATP synthesis</keyword>
<dbReference type="GO" id="GO:0045259">
    <property type="term" value="C:proton-transporting ATP synthase complex"/>
    <property type="evidence" value="ECO:0007669"/>
    <property type="project" value="UniProtKB-KW"/>
</dbReference>
<dbReference type="EMBL" id="JTHE03000106">
    <property type="protein sequence ID" value="MCM1984942.1"/>
    <property type="molecule type" value="Genomic_DNA"/>
</dbReference>
<proteinExistence type="inferred from homology"/>
<dbReference type="Gene3D" id="1.10.287.80">
    <property type="entry name" value="ATP synthase, gamma subunit, helix hairpin domain"/>
    <property type="match status" value="1"/>
</dbReference>
<dbReference type="PANTHER" id="PTHR11693">
    <property type="entry name" value="ATP SYNTHASE GAMMA CHAIN"/>
    <property type="match status" value="1"/>
</dbReference>
<evidence type="ECO:0000256" key="5">
    <source>
        <dbReference type="ARBA" id="ARBA00022781"/>
    </source>
</evidence>
<keyword evidence="6" id="KW-0406">Ion transport</keyword>
<dbReference type="Pfam" id="PF00231">
    <property type="entry name" value="ATP-synt"/>
    <property type="match status" value="1"/>
</dbReference>
<evidence type="ECO:0000256" key="1">
    <source>
        <dbReference type="ARBA" id="ARBA00003456"/>
    </source>
</evidence>
<comment type="caution">
    <text evidence="10">The sequence shown here is derived from an EMBL/GenBank/DDBJ whole genome shotgun (WGS) entry which is preliminary data.</text>
</comment>
<dbReference type="PANTHER" id="PTHR11693:SF22">
    <property type="entry name" value="ATP SYNTHASE SUBUNIT GAMMA, MITOCHONDRIAL"/>
    <property type="match status" value="1"/>
</dbReference>
<dbReference type="CDD" id="cd12151">
    <property type="entry name" value="F1-ATPase_gamma"/>
    <property type="match status" value="1"/>
</dbReference>
<dbReference type="InterPro" id="IPR035968">
    <property type="entry name" value="ATP_synth_F1_ATPase_gsu"/>
</dbReference>
<protein>
    <submittedName>
        <fullName evidence="10">F0F1 ATP synthase subunit gamma</fullName>
    </submittedName>
</protein>
<evidence type="ECO:0000256" key="4">
    <source>
        <dbReference type="ARBA" id="ARBA00022448"/>
    </source>
</evidence>
<dbReference type="SUPFAM" id="SSF52943">
    <property type="entry name" value="ATP synthase (F1-ATPase), gamma subunit"/>
    <property type="match status" value="1"/>
</dbReference>
<evidence type="ECO:0000256" key="7">
    <source>
        <dbReference type="ARBA" id="ARBA00023136"/>
    </source>
</evidence>
<reference evidence="10 11" key="1">
    <citation type="journal article" date="2015" name="Genome Announc.">
        <title>Draft Genome Sequence of Filamentous Marine Cyanobacterium Lyngbya confervoides Strain BDU141951.</title>
        <authorList>
            <person name="Chandrababunaidu M.M."/>
            <person name="Sen D."/>
            <person name="Tripathy S."/>
        </authorList>
    </citation>
    <scope>NUCLEOTIDE SEQUENCE [LARGE SCALE GENOMIC DNA]</scope>
    <source>
        <strain evidence="10 11">BDU141951</strain>
    </source>
</reference>
<evidence type="ECO:0000313" key="11">
    <source>
        <dbReference type="Proteomes" id="UP000031561"/>
    </source>
</evidence>
<evidence type="ECO:0000256" key="3">
    <source>
        <dbReference type="ARBA" id="ARBA00007681"/>
    </source>
</evidence>
<keyword evidence="8" id="KW-0139">CF(1)</keyword>
<dbReference type="GO" id="GO:0006754">
    <property type="term" value="P:ATP biosynthetic process"/>
    <property type="evidence" value="ECO:0007669"/>
    <property type="project" value="UniProtKB-KW"/>
</dbReference>
<evidence type="ECO:0000313" key="10">
    <source>
        <dbReference type="EMBL" id="MCM1984942.1"/>
    </source>
</evidence>
<dbReference type="Proteomes" id="UP000031561">
    <property type="component" value="Unassembled WGS sequence"/>
</dbReference>
<comment type="similarity">
    <text evidence="3">Belongs to the ATPase gamma chain family.</text>
</comment>
<sequence>MLDPEQLKRDIRSAQEFSTIVKTMKTLAAVNIHQYDQAIESLHNYHQTLELGMQILLLQHPTLLQDLTLTTQPRIGTIVFGSDQGLCGRFNEQMAEFVGRSPQLIDQTPIILAVGARIQNALQEKNLDIETSVEGPVSVEGIAAMVQAVVVQVEQWREAHQVGQILLFHHRPSQGDRYFPWQQTVFPLDLAYLQDLSARRWPSHCRPQVFLDRQPLFSALFRQHFFVTLYRACVESLISENMSRLVSMQQAQSNITEHLTDLQRQFHQHRQNTITEELLTIISGLEALNHEKED</sequence>
<dbReference type="NCBIfam" id="TIGR03323">
    <property type="entry name" value="alt_F1F0_F1_gam"/>
    <property type="match status" value="1"/>
</dbReference>